<dbReference type="EMBL" id="BJHW01000001">
    <property type="protein sequence ID" value="GDY56652.1"/>
    <property type="molecule type" value="Genomic_DNA"/>
</dbReference>
<dbReference type="InterPro" id="IPR015330">
    <property type="entry name" value="DNA_primase/pol_bifunc_N"/>
</dbReference>
<evidence type="ECO:0000313" key="4">
    <source>
        <dbReference type="Proteomes" id="UP000301309"/>
    </source>
</evidence>
<evidence type="ECO:0000259" key="2">
    <source>
        <dbReference type="Pfam" id="PF09250"/>
    </source>
</evidence>
<organism evidence="3 4">
    <name type="scientific">Streptomyces violaceusniger</name>
    <dbReference type="NCBI Taxonomy" id="68280"/>
    <lineage>
        <taxon>Bacteria</taxon>
        <taxon>Bacillati</taxon>
        <taxon>Actinomycetota</taxon>
        <taxon>Actinomycetes</taxon>
        <taxon>Kitasatosporales</taxon>
        <taxon>Streptomycetaceae</taxon>
        <taxon>Streptomyces</taxon>
        <taxon>Streptomyces violaceusniger group</taxon>
    </lineage>
</organism>
<comment type="caution">
    <text evidence="3">The sequence shown here is derived from an EMBL/GenBank/DDBJ whole genome shotgun (WGS) entry which is preliminary data.</text>
</comment>
<reference evidence="3 4" key="1">
    <citation type="journal article" date="2020" name="Int. J. Syst. Evol. Microbiol.">
        <title>Reclassification of Streptomyces castelarensis and Streptomyces sporoclivatus as later heterotypic synonyms of Streptomyces antimycoticus.</title>
        <authorList>
            <person name="Komaki H."/>
            <person name="Tamura T."/>
        </authorList>
    </citation>
    <scope>NUCLEOTIDE SEQUENCE [LARGE SCALE GENOMIC DNA]</scope>
    <source>
        <strain evidence="3 4">NBRC 13459</strain>
    </source>
</reference>
<feature type="domain" description="DNA primase/polymerase bifunctional N-terminal" evidence="2">
    <location>
        <begin position="9"/>
        <end position="70"/>
    </location>
</feature>
<name>A0A4D4L669_STRVO</name>
<feature type="region of interest" description="Disordered" evidence="1">
    <location>
        <begin position="89"/>
        <end position="111"/>
    </location>
</feature>
<dbReference type="AlphaFoldDB" id="A0A4D4L669"/>
<evidence type="ECO:0000313" key="3">
    <source>
        <dbReference type="EMBL" id="GDY56652.1"/>
    </source>
</evidence>
<dbReference type="Pfam" id="PF09250">
    <property type="entry name" value="Prim-Pol"/>
    <property type="match status" value="1"/>
</dbReference>
<proteinExistence type="predicted"/>
<feature type="compositionally biased region" description="Basic and acidic residues" evidence="1">
    <location>
        <begin position="89"/>
        <end position="100"/>
    </location>
</feature>
<gene>
    <name evidence="3" type="ORF">SVIO_072750</name>
</gene>
<sequence length="111" mass="12751">MQMMTKRGVQWLSAAADSPEECRTAWTRDPRAPYTLPTGRFFDVVVIEQRIGLETFEQLDRRGLPMGPVLADWGAKQVGFFLPSKSRQRFDDKVKGETPHPRSTGTWVRNR</sequence>
<accession>A0A4D4L669</accession>
<evidence type="ECO:0000256" key="1">
    <source>
        <dbReference type="SAM" id="MobiDB-lite"/>
    </source>
</evidence>
<dbReference type="Proteomes" id="UP000301309">
    <property type="component" value="Unassembled WGS sequence"/>
</dbReference>
<protein>
    <recommendedName>
        <fullName evidence="2">DNA primase/polymerase bifunctional N-terminal domain-containing protein</fullName>
    </recommendedName>
</protein>
<keyword evidence="4" id="KW-1185">Reference proteome</keyword>
<feature type="compositionally biased region" description="Polar residues" evidence="1">
    <location>
        <begin position="101"/>
        <end position="111"/>
    </location>
</feature>